<comment type="caution">
    <text evidence="2">The sequence shown here is derived from an EMBL/GenBank/DDBJ whole genome shotgun (WGS) entry which is preliminary data.</text>
</comment>
<proteinExistence type="predicted"/>
<gene>
    <name evidence="2" type="ORF">ENM11_04160</name>
</gene>
<evidence type="ECO:0000259" key="1">
    <source>
        <dbReference type="Pfam" id="PF01575"/>
    </source>
</evidence>
<dbReference type="InterPro" id="IPR052342">
    <property type="entry name" value="MCH/BMMD"/>
</dbReference>
<dbReference type="Gene3D" id="3.10.129.10">
    <property type="entry name" value="Hotdog Thioesterase"/>
    <property type="match status" value="1"/>
</dbReference>
<dbReference type="AlphaFoldDB" id="A0A7C5QR33"/>
<dbReference type="SUPFAM" id="SSF54637">
    <property type="entry name" value="Thioesterase/thiol ester dehydrase-isomerase"/>
    <property type="match status" value="1"/>
</dbReference>
<protein>
    <recommendedName>
        <fullName evidence="1">MaoC-like domain-containing protein</fullName>
    </recommendedName>
</protein>
<dbReference type="PANTHER" id="PTHR43664">
    <property type="entry name" value="MONOAMINE OXIDASE-RELATED"/>
    <property type="match status" value="1"/>
</dbReference>
<accession>A0A7C5QR33</accession>
<dbReference type="EMBL" id="DRWN01000029">
    <property type="protein sequence ID" value="HHK68333.1"/>
    <property type="molecule type" value="Genomic_DNA"/>
</dbReference>
<feature type="domain" description="MaoC-like" evidence="1">
    <location>
        <begin position="8"/>
        <end position="112"/>
    </location>
</feature>
<sequence length="151" mass="16900">MFYEDFKLGQEFKTTSRTVTPTDIELFTSFTWAVNPLFLNEQYARERGFPTRLAPGALVISFAIGLLYQTGIFDHIIALAGIDKLAFKSPTHAGDVIMARAVVSEVRETKTGDRGLVRFNVQCLNLSRNTTAFEAEMVFVMLRKSLSQPNG</sequence>
<dbReference type="Pfam" id="PF01575">
    <property type="entry name" value="MaoC_dehydratas"/>
    <property type="match status" value="1"/>
</dbReference>
<organism evidence="2">
    <name type="scientific">Caldiarchaeum subterraneum</name>
    <dbReference type="NCBI Taxonomy" id="311458"/>
    <lineage>
        <taxon>Archaea</taxon>
        <taxon>Nitrososphaerota</taxon>
        <taxon>Candidatus Caldarchaeales</taxon>
        <taxon>Candidatus Caldarchaeaceae</taxon>
        <taxon>Candidatus Caldarchaeum</taxon>
    </lineage>
</organism>
<reference evidence="2" key="1">
    <citation type="journal article" date="2020" name="mSystems">
        <title>Genome- and Community-Level Interaction Insights into Carbon Utilization and Element Cycling Functions of Hydrothermarchaeota in Hydrothermal Sediment.</title>
        <authorList>
            <person name="Zhou Z."/>
            <person name="Liu Y."/>
            <person name="Xu W."/>
            <person name="Pan J."/>
            <person name="Luo Z.H."/>
            <person name="Li M."/>
        </authorList>
    </citation>
    <scope>NUCLEOTIDE SEQUENCE [LARGE SCALE GENOMIC DNA]</scope>
    <source>
        <strain evidence="2">SpSt-1056</strain>
    </source>
</reference>
<evidence type="ECO:0000313" key="2">
    <source>
        <dbReference type="EMBL" id="HHK68333.1"/>
    </source>
</evidence>
<name>A0A7C5QR33_CALS0</name>
<dbReference type="InterPro" id="IPR002539">
    <property type="entry name" value="MaoC-like_dom"/>
</dbReference>
<dbReference type="PANTHER" id="PTHR43664:SF1">
    <property type="entry name" value="BETA-METHYLMALYL-COA DEHYDRATASE"/>
    <property type="match status" value="1"/>
</dbReference>
<dbReference type="InterPro" id="IPR029069">
    <property type="entry name" value="HotDog_dom_sf"/>
</dbReference>